<evidence type="ECO:0000259" key="2">
    <source>
        <dbReference type="Pfam" id="PF01425"/>
    </source>
</evidence>
<dbReference type="Gene3D" id="3.90.1300.10">
    <property type="entry name" value="Amidase signature (AS) domain"/>
    <property type="match status" value="1"/>
</dbReference>
<dbReference type="Proteomes" id="UP000293520">
    <property type="component" value="Unassembled WGS sequence"/>
</dbReference>
<protein>
    <submittedName>
        <fullName evidence="3">Amidase</fullName>
        <ecNumber evidence="3">3.5.1.4</ecNumber>
    </submittedName>
</protein>
<dbReference type="EC" id="3.5.1.4" evidence="3"/>
<evidence type="ECO:0000256" key="1">
    <source>
        <dbReference type="SAM" id="MobiDB-lite"/>
    </source>
</evidence>
<feature type="region of interest" description="Disordered" evidence="1">
    <location>
        <begin position="137"/>
        <end position="158"/>
    </location>
</feature>
<comment type="caution">
    <text evidence="3">The sequence shown here is derived from an EMBL/GenBank/DDBJ whole genome shotgun (WGS) entry which is preliminary data.</text>
</comment>
<evidence type="ECO:0000313" key="3">
    <source>
        <dbReference type="EMBL" id="TBN42751.1"/>
    </source>
</evidence>
<name>A0A4Q9G3S9_9RHOB</name>
<feature type="domain" description="Amidase" evidence="2">
    <location>
        <begin position="23"/>
        <end position="437"/>
    </location>
</feature>
<keyword evidence="4" id="KW-1185">Reference proteome</keyword>
<organism evidence="3 4">
    <name type="scientific">Paracoccus subflavus</name>
    <dbReference type="NCBI Taxonomy" id="2528244"/>
    <lineage>
        <taxon>Bacteria</taxon>
        <taxon>Pseudomonadati</taxon>
        <taxon>Pseudomonadota</taxon>
        <taxon>Alphaproteobacteria</taxon>
        <taxon>Rhodobacterales</taxon>
        <taxon>Paracoccaceae</taxon>
        <taxon>Paracoccus</taxon>
    </lineage>
</organism>
<dbReference type="InterPro" id="IPR000120">
    <property type="entry name" value="Amidase"/>
</dbReference>
<dbReference type="NCBIfam" id="NF004766">
    <property type="entry name" value="PRK06102.1"/>
    <property type="match status" value="1"/>
</dbReference>
<accession>A0A4Q9G3S9</accession>
<proteinExistence type="predicted"/>
<dbReference type="RefSeq" id="WP_130990176.1">
    <property type="nucleotide sequence ID" value="NZ_SISK01000002.1"/>
</dbReference>
<gene>
    <name evidence="3" type="ORF">EYE42_04845</name>
</gene>
<sequence>MVIQTASELAQGLRDGRIDPLDLLAEVFDRMAAHGDAALFIRKTRPRAEAEARAARERLRAGLPASLLDGVPLAWKDLFDLKGSITTAGSEVLRDAAPATADADLVAAGARAGLVSVGTVNMTEFAYSGIGLNPHYGTPRNPRDGAVHRSPGGSSSGSGAVVAACIVPLSIGTDTGGSIRIPAAFNGVVGYKTSTGHYPMGGVFPLSPTLDTLGPLAPTVADCVLADAALRGLRAPDATPADPASLDLVIPDVVMFDDLDPAVAAAFDATVTRIAAAGARIRRIALPELRETSDIIARLGPMTSVEAKLVHRDRLDTPDEARIDPRVVRRIRMADRMTAVDLWELQTHRRRLIAQVNDRLAGAILICPTTPSVAMPIAPLEADVEVFFHHNFRTLRNTALGNFLDWCGLSVPNGADGDGMPTGLMMCAPHGRDRHILSAGLALETAIRG</sequence>
<dbReference type="EMBL" id="SISK01000002">
    <property type="protein sequence ID" value="TBN42751.1"/>
    <property type="molecule type" value="Genomic_DNA"/>
</dbReference>
<dbReference type="PROSITE" id="PS00571">
    <property type="entry name" value="AMIDASES"/>
    <property type="match status" value="1"/>
</dbReference>
<dbReference type="InterPro" id="IPR020556">
    <property type="entry name" value="Amidase_CS"/>
</dbReference>
<dbReference type="InterPro" id="IPR023631">
    <property type="entry name" value="Amidase_dom"/>
</dbReference>
<evidence type="ECO:0000313" key="4">
    <source>
        <dbReference type="Proteomes" id="UP000293520"/>
    </source>
</evidence>
<dbReference type="InterPro" id="IPR036928">
    <property type="entry name" value="AS_sf"/>
</dbReference>
<keyword evidence="3" id="KW-0378">Hydrolase</keyword>
<dbReference type="PANTHER" id="PTHR11895:SF176">
    <property type="entry name" value="AMIDASE AMID-RELATED"/>
    <property type="match status" value="1"/>
</dbReference>
<dbReference type="SUPFAM" id="SSF75304">
    <property type="entry name" value="Amidase signature (AS) enzymes"/>
    <property type="match status" value="1"/>
</dbReference>
<dbReference type="PANTHER" id="PTHR11895">
    <property type="entry name" value="TRANSAMIDASE"/>
    <property type="match status" value="1"/>
</dbReference>
<dbReference type="OrthoDB" id="9811471at2"/>
<dbReference type="AlphaFoldDB" id="A0A4Q9G3S9"/>
<reference evidence="3 4" key="1">
    <citation type="submission" date="2019-02" db="EMBL/GenBank/DDBJ databases">
        <title>Paracoccus subflavus sp. nov., isolated from marine sediment of the Pacific Ocean.</title>
        <authorList>
            <person name="Zhang G."/>
        </authorList>
    </citation>
    <scope>NUCLEOTIDE SEQUENCE [LARGE SCALE GENOMIC DNA]</scope>
    <source>
        <strain evidence="3 4">GY0581</strain>
    </source>
</reference>
<dbReference type="GO" id="GO:0004040">
    <property type="term" value="F:amidase activity"/>
    <property type="evidence" value="ECO:0007669"/>
    <property type="project" value="UniProtKB-EC"/>
</dbReference>
<dbReference type="Pfam" id="PF01425">
    <property type="entry name" value="Amidase"/>
    <property type="match status" value="1"/>
</dbReference>